<dbReference type="RefSeq" id="WP_146285512.1">
    <property type="nucleotide sequence ID" value="NZ_BMLP01000001.1"/>
</dbReference>
<name>A0A917YHS1_9RHOB</name>
<dbReference type="EMBL" id="BMLP01000001">
    <property type="protein sequence ID" value="GGO26461.1"/>
    <property type="molecule type" value="Genomic_DNA"/>
</dbReference>
<dbReference type="GO" id="GO:0005524">
    <property type="term" value="F:ATP binding"/>
    <property type="evidence" value="ECO:0007669"/>
    <property type="project" value="UniProtKB-KW"/>
</dbReference>
<dbReference type="Pfam" id="PF10649">
    <property type="entry name" value="DUF2478"/>
    <property type="match status" value="1"/>
</dbReference>
<comment type="caution">
    <text evidence="1">The sequence shown here is derived from an EMBL/GenBank/DDBJ whole genome shotgun (WGS) entry which is preliminary data.</text>
</comment>
<reference evidence="1 2" key="1">
    <citation type="journal article" date="2014" name="Int. J. Syst. Evol. Microbiol.">
        <title>Complete genome sequence of Corynebacterium casei LMG S-19264T (=DSM 44701T), isolated from a smear-ripened cheese.</title>
        <authorList>
            <consortium name="US DOE Joint Genome Institute (JGI-PGF)"/>
            <person name="Walter F."/>
            <person name="Albersmeier A."/>
            <person name="Kalinowski J."/>
            <person name="Ruckert C."/>
        </authorList>
    </citation>
    <scope>NUCLEOTIDE SEQUENCE [LARGE SCALE GENOMIC DNA]</scope>
    <source>
        <strain evidence="1 2">CGMCC 1.7029</strain>
    </source>
</reference>
<accession>A0A917YHS1</accession>
<organism evidence="1 2">
    <name type="scientific">Gemmobacter aquaticus</name>
    <dbReference type="NCBI Taxonomy" id="490185"/>
    <lineage>
        <taxon>Bacteria</taxon>
        <taxon>Pseudomonadati</taxon>
        <taxon>Pseudomonadota</taxon>
        <taxon>Alphaproteobacteria</taxon>
        <taxon>Rhodobacterales</taxon>
        <taxon>Paracoccaceae</taxon>
        <taxon>Gemmobacter</taxon>
    </lineage>
</organism>
<dbReference type="InterPro" id="IPR018912">
    <property type="entry name" value="DUF2478"/>
</dbReference>
<protein>
    <submittedName>
        <fullName evidence="1">Molybdenum ABC transporter ATP-binding protein</fullName>
    </submittedName>
</protein>
<evidence type="ECO:0000313" key="1">
    <source>
        <dbReference type="EMBL" id="GGO26461.1"/>
    </source>
</evidence>
<keyword evidence="2" id="KW-1185">Reference proteome</keyword>
<dbReference type="Proteomes" id="UP000598196">
    <property type="component" value="Unassembled WGS sequence"/>
</dbReference>
<dbReference type="AlphaFoldDB" id="A0A917YHS1"/>
<gene>
    <name evidence="1" type="ORF">GCM10010991_07180</name>
</gene>
<keyword evidence="1" id="KW-0547">Nucleotide-binding</keyword>
<sequence length="167" mass="17699">MQIGYVYSDARGETDRLLADVAARLMAEGVAVAGAVQHNIACDDDHHCDMDVKVLPDGPVVRISQNLGVGSTGCRLDAGALEMAVAEVAQRLPGARILIVNKFGKHEAEGRGFRQMVADVAAEGVPVLIGMNSMNRQAFLDFAGDLAAPVPATELMNWARAAMVERA</sequence>
<dbReference type="OrthoDB" id="5918880at2"/>
<keyword evidence="1" id="KW-0067">ATP-binding</keyword>
<evidence type="ECO:0000313" key="2">
    <source>
        <dbReference type="Proteomes" id="UP000598196"/>
    </source>
</evidence>
<proteinExistence type="predicted"/>